<evidence type="ECO:0000313" key="2">
    <source>
        <dbReference type="Proteomes" id="UP000063971"/>
    </source>
</evidence>
<dbReference type="Proteomes" id="UP000063971">
    <property type="component" value="Chromosome"/>
</dbReference>
<gene>
    <name evidence="1" type="ORF">CUREO_1251</name>
</gene>
<dbReference type="KEGG" id="cure:CUREO_1251"/>
<proteinExistence type="predicted"/>
<dbReference type="RefSeq" id="WP_050335446.1">
    <property type="nucleotide sequence ID" value="NZ_CP012195.1"/>
</dbReference>
<dbReference type="EMBL" id="CP012195">
    <property type="protein sequence ID" value="AKT91095.1"/>
    <property type="molecule type" value="Genomic_DNA"/>
</dbReference>
<dbReference type="AlphaFoldDB" id="A0AAU8UFW0"/>
<reference evidence="1 2" key="1">
    <citation type="journal article" date="2015" name="Genome Announc.">
        <title>Complete Genome Sequence of the Campylobacter ureolyticus Clinical Isolate RIGS 9880.</title>
        <authorList>
            <person name="Miller W.G."/>
            <person name="Yee E."/>
            <person name="On S.L."/>
            <person name="Andersen L.P."/>
            <person name="Bono J.L."/>
        </authorList>
    </citation>
    <scope>NUCLEOTIDE SEQUENCE [LARGE SCALE GENOMIC DNA]</scope>
    <source>
        <strain evidence="1 2">RIGS 9880</strain>
    </source>
</reference>
<evidence type="ECO:0000313" key="1">
    <source>
        <dbReference type="EMBL" id="AKT91095.1"/>
    </source>
</evidence>
<organism evidence="1 2">
    <name type="scientific">Campylobacter ureolyticus RIGS 9880</name>
    <dbReference type="NCBI Taxonomy" id="1032069"/>
    <lineage>
        <taxon>Bacteria</taxon>
        <taxon>Pseudomonadati</taxon>
        <taxon>Campylobacterota</taxon>
        <taxon>Epsilonproteobacteria</taxon>
        <taxon>Campylobacterales</taxon>
        <taxon>Campylobacteraceae</taxon>
        <taxon>Campylobacter</taxon>
    </lineage>
</organism>
<protein>
    <submittedName>
        <fullName evidence="1">Uncharacterized protein</fullName>
    </submittedName>
</protein>
<sequence>MILNEDIECPYCGKENNAAKLEEYLEDLYFSNDFYGEEEVICEYCKKKFEIEVEVEIITPDFTITEISKIKDN</sequence>
<name>A0AAU8UFW0_9BACT</name>
<accession>A0AAU8UFW0</accession>